<comment type="similarity">
    <text evidence="1">Belongs to the methyltransferase superfamily. LaeA methyltransferase family.</text>
</comment>
<dbReference type="InterPro" id="IPR015797">
    <property type="entry name" value="NUDIX_hydrolase-like_dom_sf"/>
</dbReference>
<dbReference type="OrthoDB" id="4825957at2759"/>
<feature type="compositionally biased region" description="Low complexity" evidence="2">
    <location>
        <begin position="27"/>
        <end position="37"/>
    </location>
</feature>
<keyword evidence="5" id="KW-1185">Reference proteome</keyword>
<feature type="domain" description="BTB" evidence="3">
    <location>
        <begin position="759"/>
        <end position="826"/>
    </location>
</feature>
<dbReference type="InterPro" id="IPR011333">
    <property type="entry name" value="SKP1/BTB/POZ_sf"/>
</dbReference>
<reference evidence="4 5" key="1">
    <citation type="submission" date="2019-12" db="EMBL/GenBank/DDBJ databases">
        <title>A genome sequence resource for the geographically widespread anthracnose pathogen Colletotrichum asianum.</title>
        <authorList>
            <person name="Meng Y."/>
        </authorList>
    </citation>
    <scope>NUCLEOTIDE SEQUENCE [LARGE SCALE GENOMIC DNA]</scope>
    <source>
        <strain evidence="4 5">ICMP 18580</strain>
    </source>
</reference>
<dbReference type="EMBL" id="WOWK01000048">
    <property type="protein sequence ID" value="KAF0323885.1"/>
    <property type="molecule type" value="Genomic_DNA"/>
</dbReference>
<dbReference type="InterPro" id="IPR029063">
    <property type="entry name" value="SAM-dependent_MTases_sf"/>
</dbReference>
<dbReference type="Proteomes" id="UP000434172">
    <property type="component" value="Unassembled WGS sequence"/>
</dbReference>
<dbReference type="PANTHER" id="PTHR43591">
    <property type="entry name" value="METHYLTRANSFERASE"/>
    <property type="match status" value="1"/>
</dbReference>
<dbReference type="GO" id="GO:0008168">
    <property type="term" value="F:methyltransferase activity"/>
    <property type="evidence" value="ECO:0007669"/>
    <property type="project" value="TreeGrafter"/>
</dbReference>
<sequence length="1049" mass="117118">MAEPGNAGGPAPTSPPRSPEVPEVPEEPVNVPANLPEGAIEPQGNLNDEAEGYESASDTVTNASTSLASSVRNFNFENNRRYHKYKEGRYTFPNDDAEQEREDMKHAMVVSICGGKLHTAPLENPQKILDIGTGTGIWAIDMGDEYPEAEITGIDLSPIQPSYVPPNVHFIVDDVEAEWLYPDNSFDYIHLRHMSPAIRDWTKVLNQAYRVLKPGGWIELQEMWWFYHCDDGTMPEDYALTKMIKLIWDGLEKFGIDRNLPYSYPGRLEEAGFVNQVRDKVKVPFGGWPKRPDLRMIGSYCAAVVYDGLYTINHGPLTKGLGWTTEEVEVFLVGIRKDLLNRSIHSYVHYETVAGQKPKGENVLRPLPQMQYSARTLCKIALWGAFSLIAVKAQGTNGLLAGDENDWLALDNVDPWYLPPDIVDGGDKDGSVLIMNGRVRCGVVPLDKSGNVWTIPANGDFDAVGYILPRGGYDSRSDKSLADCVLRESKEEGGFIIDENSLIPLGLSKGETVYWYKGTVTENVDPTEPRDRPPKSFAAAEARTELQKPAKKPTKKSDMRMAFNKAESASESNSYRSTFKAGGGASAYSFKDAGAAMEVYSTEFQSGSAPIVKVEVDSFLNKLVAEKAVNSQDQTKNRLSLARMMGSVWLRKGLAIKQLSAVEFIDVVDDQTKAAITAVQGELEAVAEDFEVQSTDSVHWGRLVSTPLGEAAQSLAAAAEKSVSKISVTTVSIRTLPPPKTMAGRTIVDTETIYTSRVFNFIVGPENTTFHVHEKLFAPHSKGLTRMLNSGMRESQEGVVVLDDVDKTTFTSFLDYATYGNYRFQRTIPSENTQWTLSDADVTPEKRCDSLREHLIHYDHRRDIIERKPYLKYMELFVKSGDQHGLYAPPAYLSEPDELGFDVDLDLKLSNKEFGEVCQHHVKLYAFADKWDISELRQLCLHKIHHCLTRVKLCDSGYHLLFALIDDAYKSTMPGDLLRKLFTQMCVADISLIRGMSGFPRLVCRLPEIGLDMILEGPKYWEDKPKALADVNSKFPPRPFIGDHDQKRS</sequence>
<dbReference type="InterPro" id="IPR000210">
    <property type="entry name" value="BTB/POZ_dom"/>
</dbReference>
<dbReference type="CDD" id="cd02440">
    <property type="entry name" value="AdoMet_MTases"/>
    <property type="match status" value="1"/>
</dbReference>
<dbReference type="Gene3D" id="3.30.710.10">
    <property type="entry name" value="Potassium Channel Kv1.1, Chain A"/>
    <property type="match status" value="1"/>
</dbReference>
<feature type="region of interest" description="Disordered" evidence="2">
    <location>
        <begin position="1"/>
        <end position="57"/>
    </location>
</feature>
<organism evidence="4 5">
    <name type="scientific">Colletotrichum asianum</name>
    <dbReference type="NCBI Taxonomy" id="702518"/>
    <lineage>
        <taxon>Eukaryota</taxon>
        <taxon>Fungi</taxon>
        <taxon>Dikarya</taxon>
        <taxon>Ascomycota</taxon>
        <taxon>Pezizomycotina</taxon>
        <taxon>Sordariomycetes</taxon>
        <taxon>Hypocreomycetidae</taxon>
        <taxon>Glomerellales</taxon>
        <taxon>Glomerellaceae</taxon>
        <taxon>Colletotrichum</taxon>
        <taxon>Colletotrichum gloeosporioides species complex</taxon>
    </lineage>
</organism>
<dbReference type="PROSITE" id="PS50097">
    <property type="entry name" value="BTB"/>
    <property type="match status" value="1"/>
</dbReference>
<evidence type="ECO:0000259" key="3">
    <source>
        <dbReference type="PROSITE" id="PS50097"/>
    </source>
</evidence>
<dbReference type="SUPFAM" id="SSF54695">
    <property type="entry name" value="POZ domain"/>
    <property type="match status" value="1"/>
</dbReference>
<dbReference type="SUPFAM" id="SSF53335">
    <property type="entry name" value="S-adenosyl-L-methionine-dependent methyltransferases"/>
    <property type="match status" value="1"/>
</dbReference>
<proteinExistence type="inferred from homology"/>
<gene>
    <name evidence="4" type="ORF">GQ607_008857</name>
</gene>
<dbReference type="Pfam" id="PF13489">
    <property type="entry name" value="Methyltransf_23"/>
    <property type="match status" value="1"/>
</dbReference>
<dbReference type="Gene3D" id="3.40.50.150">
    <property type="entry name" value="Vaccinia Virus protein VP39"/>
    <property type="match status" value="1"/>
</dbReference>
<evidence type="ECO:0000256" key="1">
    <source>
        <dbReference type="ARBA" id="ARBA00038158"/>
    </source>
</evidence>
<protein>
    <submittedName>
        <fullName evidence="4">Nudix domain-containing protein</fullName>
    </submittedName>
</protein>
<comment type="caution">
    <text evidence="4">The sequence shown here is derived from an EMBL/GenBank/DDBJ whole genome shotgun (WGS) entry which is preliminary data.</text>
</comment>
<evidence type="ECO:0000313" key="4">
    <source>
        <dbReference type="EMBL" id="KAF0323885.1"/>
    </source>
</evidence>
<evidence type="ECO:0000256" key="2">
    <source>
        <dbReference type="SAM" id="MobiDB-lite"/>
    </source>
</evidence>
<dbReference type="AlphaFoldDB" id="A0A8H3WCW5"/>
<name>A0A8H3WCW5_9PEZI</name>
<accession>A0A8H3WCW5</accession>
<dbReference type="SUPFAM" id="SSF55811">
    <property type="entry name" value="Nudix"/>
    <property type="match status" value="1"/>
</dbReference>
<evidence type="ECO:0000313" key="5">
    <source>
        <dbReference type="Proteomes" id="UP000434172"/>
    </source>
</evidence>
<dbReference type="PANTHER" id="PTHR43591:SF24">
    <property type="entry name" value="2-METHOXY-6-POLYPRENYL-1,4-BENZOQUINOL METHYLASE, MITOCHONDRIAL"/>
    <property type="match status" value="1"/>
</dbReference>